<dbReference type="AlphaFoldDB" id="A0A398C543"/>
<feature type="domain" description="Methyl-accepting transducer" evidence="10">
    <location>
        <begin position="167"/>
        <end position="396"/>
    </location>
</feature>
<dbReference type="CDD" id="cd11386">
    <property type="entry name" value="MCP_signal"/>
    <property type="match status" value="1"/>
</dbReference>
<evidence type="ECO:0000256" key="5">
    <source>
        <dbReference type="ARBA" id="ARBA00022989"/>
    </source>
</evidence>
<dbReference type="PROSITE" id="PS50885">
    <property type="entry name" value="HAMP"/>
    <property type="match status" value="1"/>
</dbReference>
<dbReference type="InterPro" id="IPR051310">
    <property type="entry name" value="MCP_chemotaxis"/>
</dbReference>
<feature type="transmembrane region" description="Helical" evidence="9">
    <location>
        <begin position="91"/>
        <end position="119"/>
    </location>
</feature>
<dbReference type="Gene3D" id="1.10.287.950">
    <property type="entry name" value="Methyl-accepting chemotaxis protein"/>
    <property type="match status" value="1"/>
</dbReference>
<feature type="domain" description="HAMP" evidence="11">
    <location>
        <begin position="110"/>
        <end position="162"/>
    </location>
</feature>
<evidence type="ECO:0000256" key="4">
    <source>
        <dbReference type="ARBA" id="ARBA00022692"/>
    </source>
</evidence>
<dbReference type="Pfam" id="PF00015">
    <property type="entry name" value="MCPsignal"/>
    <property type="match status" value="1"/>
</dbReference>
<dbReference type="Pfam" id="PF17200">
    <property type="entry name" value="sCache_2"/>
    <property type="match status" value="1"/>
</dbReference>
<dbReference type="GO" id="GO:0005886">
    <property type="term" value="C:plasma membrane"/>
    <property type="evidence" value="ECO:0007669"/>
    <property type="project" value="UniProtKB-SubCell"/>
</dbReference>
<dbReference type="InterPro" id="IPR003660">
    <property type="entry name" value="HAMP_dom"/>
</dbReference>
<evidence type="ECO:0000259" key="11">
    <source>
        <dbReference type="PROSITE" id="PS50885"/>
    </source>
</evidence>
<dbReference type="GO" id="GO:0007165">
    <property type="term" value="P:signal transduction"/>
    <property type="evidence" value="ECO:0007669"/>
    <property type="project" value="UniProtKB-KW"/>
</dbReference>
<keyword evidence="5 9" id="KW-1133">Transmembrane helix</keyword>
<gene>
    <name evidence="12" type="ORF">D3F03_07600</name>
</gene>
<accession>A0A398C543</accession>
<dbReference type="EMBL" id="QXJC01000003">
    <property type="protein sequence ID" value="RID98129.1"/>
    <property type="molecule type" value="Genomic_DNA"/>
</dbReference>
<dbReference type="Gene3D" id="3.30.450.20">
    <property type="entry name" value="PAS domain"/>
    <property type="match status" value="1"/>
</dbReference>
<keyword evidence="6 9" id="KW-0472">Membrane</keyword>
<dbReference type="PANTHER" id="PTHR43531:SF11">
    <property type="entry name" value="METHYL-ACCEPTING CHEMOTAXIS PROTEIN 3"/>
    <property type="match status" value="1"/>
</dbReference>
<dbReference type="InterPro" id="IPR004089">
    <property type="entry name" value="MCPsignal_dom"/>
</dbReference>
<evidence type="ECO:0000313" key="13">
    <source>
        <dbReference type="Proteomes" id="UP000266302"/>
    </source>
</evidence>
<dbReference type="PROSITE" id="PS50111">
    <property type="entry name" value="CHEMOTAXIS_TRANSDUC_2"/>
    <property type="match status" value="1"/>
</dbReference>
<dbReference type="SUPFAM" id="SSF58104">
    <property type="entry name" value="Methyl-accepting chemotaxis protein (MCP) signaling domain"/>
    <property type="match status" value="1"/>
</dbReference>
<keyword evidence="13" id="KW-1185">Reference proteome</keyword>
<protein>
    <submittedName>
        <fullName evidence="12">Chemotaxis protein</fullName>
    </submittedName>
</protein>
<dbReference type="SMART" id="SM00283">
    <property type="entry name" value="MA"/>
    <property type="match status" value="1"/>
</dbReference>
<name>A0A398C543_9BURK</name>
<evidence type="ECO:0000256" key="9">
    <source>
        <dbReference type="SAM" id="Phobius"/>
    </source>
</evidence>
<evidence type="ECO:0000256" key="3">
    <source>
        <dbReference type="ARBA" id="ARBA00022500"/>
    </source>
</evidence>
<comment type="caution">
    <text evidence="12">The sequence shown here is derived from an EMBL/GenBank/DDBJ whole genome shotgun (WGS) entry which is preliminary data.</text>
</comment>
<dbReference type="InterPro" id="IPR033480">
    <property type="entry name" value="sCache_2"/>
</dbReference>
<evidence type="ECO:0000256" key="7">
    <source>
        <dbReference type="ARBA" id="ARBA00029447"/>
    </source>
</evidence>
<keyword evidence="4 9" id="KW-0812">Transmembrane</keyword>
<dbReference type="PANTHER" id="PTHR43531">
    <property type="entry name" value="PROTEIN ICFG"/>
    <property type="match status" value="1"/>
</dbReference>
<keyword evidence="8" id="KW-0807">Transducer</keyword>
<proteinExistence type="inferred from homology"/>
<dbReference type="GO" id="GO:0006935">
    <property type="term" value="P:chemotaxis"/>
    <property type="evidence" value="ECO:0007669"/>
    <property type="project" value="UniProtKB-KW"/>
</dbReference>
<keyword evidence="2" id="KW-1003">Cell membrane</keyword>
<evidence type="ECO:0000256" key="1">
    <source>
        <dbReference type="ARBA" id="ARBA00004651"/>
    </source>
</evidence>
<reference evidence="12 13" key="1">
    <citation type="submission" date="2018-09" db="EMBL/GenBank/DDBJ databases">
        <title>Draft genome of Simplicispira sp. NY-02.</title>
        <authorList>
            <person name="Im W.T."/>
        </authorList>
    </citation>
    <scope>NUCLEOTIDE SEQUENCE [LARGE SCALE GENOMIC DNA]</scope>
    <source>
        <strain evidence="12 13">NY-02</strain>
    </source>
</reference>
<organism evidence="12 13">
    <name type="scientific">Simplicispira hankyongi</name>
    <dbReference type="NCBI Taxonomy" id="2315688"/>
    <lineage>
        <taxon>Bacteria</taxon>
        <taxon>Pseudomonadati</taxon>
        <taxon>Pseudomonadota</taxon>
        <taxon>Betaproteobacteria</taxon>
        <taxon>Burkholderiales</taxon>
        <taxon>Comamonadaceae</taxon>
        <taxon>Simplicispira</taxon>
    </lineage>
</organism>
<evidence type="ECO:0000313" key="12">
    <source>
        <dbReference type="EMBL" id="RID98129.1"/>
    </source>
</evidence>
<feature type="transmembrane region" description="Helical" evidence="9">
    <location>
        <begin position="59"/>
        <end position="79"/>
    </location>
</feature>
<keyword evidence="3" id="KW-0145">Chemotaxis</keyword>
<comment type="subcellular location">
    <subcellularLocation>
        <location evidence="1">Cell membrane</location>
        <topology evidence="1">Multi-pass membrane protein</topology>
    </subcellularLocation>
</comment>
<evidence type="ECO:0000256" key="2">
    <source>
        <dbReference type="ARBA" id="ARBA00022475"/>
    </source>
</evidence>
<evidence type="ECO:0000256" key="6">
    <source>
        <dbReference type="ARBA" id="ARBA00023136"/>
    </source>
</evidence>
<evidence type="ECO:0000259" key="10">
    <source>
        <dbReference type="PROSITE" id="PS50111"/>
    </source>
</evidence>
<sequence length="548" mass="57189">MPACLRERHAVGLRPGSVWDAGGEVLAAADTTGDTMRPLEIVLFPPSWLLQRMSLRARFSLLALLALVLCPAAALWVAWPGLVDSAFGVRAALAAVVWGLSAYLYAGFAANLLGAVAALGQVARNNARGDLSQTVVVPGRDDLALAGRHLESMNENFSGLVGTIRNQALYVSQAGAGLTASMQDLSQRTEAQAASLEQASASIAALSESVQGTAQRASTVDALTRRVQSEARAGAGAMEVAVTAIGEIAAGSRRMGEIVGVIDGIAFQTNILALNAAVEAARAGDTGRGFAVVASEVRTLAQRSATSAREIRELIARSGGQVDAGVARIDAVRGQLETVVHGVGEVAEGLGAISEASGTQSAALSEVAQAVRELDQITQRNGSMVEEALHATMGLAERSANLSASVAGIRLRRGTADEAYALVGRAAQLVERVGLAQAAVQFHDQAGPYRDRDQYIFVFDRRGVYQVFGSTPATVGKSVHDVRGLDGDFVLREFFAAAGRGGGWVDYEVVNPVTGVVDEKTSYILPLGSERVIGCGVFKPKSGFSLEH</sequence>
<comment type="similarity">
    <text evidence="7">Belongs to the methyl-accepting chemotaxis (MCP) protein family.</text>
</comment>
<evidence type="ECO:0000256" key="8">
    <source>
        <dbReference type="PROSITE-ProRule" id="PRU00284"/>
    </source>
</evidence>
<dbReference type="Proteomes" id="UP000266302">
    <property type="component" value="Unassembled WGS sequence"/>
</dbReference>